<dbReference type="InterPro" id="IPR036612">
    <property type="entry name" value="KH_dom_type_1_sf"/>
</dbReference>
<feature type="region of interest" description="Disordered" evidence="3">
    <location>
        <begin position="1"/>
        <end position="25"/>
    </location>
</feature>
<comment type="caution">
    <text evidence="5">The sequence shown here is derived from an EMBL/GenBank/DDBJ whole genome shotgun (WGS) entry which is preliminary data.</text>
</comment>
<evidence type="ECO:0000256" key="3">
    <source>
        <dbReference type="SAM" id="MobiDB-lite"/>
    </source>
</evidence>
<evidence type="ECO:0000313" key="6">
    <source>
        <dbReference type="Proteomes" id="UP000824120"/>
    </source>
</evidence>
<accession>A0A9J5WGQ0</accession>
<feature type="compositionally biased region" description="Basic and acidic residues" evidence="3">
    <location>
        <begin position="559"/>
        <end position="568"/>
    </location>
</feature>
<dbReference type="Gene3D" id="3.30.310.210">
    <property type="match status" value="1"/>
</dbReference>
<dbReference type="OrthoDB" id="442947at2759"/>
<dbReference type="Proteomes" id="UP000824120">
    <property type="component" value="Chromosome 11"/>
</dbReference>
<evidence type="ECO:0000259" key="4">
    <source>
        <dbReference type="SMART" id="SM00322"/>
    </source>
</evidence>
<dbReference type="CDD" id="cd22460">
    <property type="entry name" value="KH-I_PEPPER_rpt2_like"/>
    <property type="match status" value="1"/>
</dbReference>
<sequence length="643" mass="70130">MNNQNHYRPPIKRFGSGSGSGGDPTAVLQTGQVHFRLLCHVSTAGGVIGNSGGLIRQLEAQTGCRIRFEEPLPNCHERVVNIVGDSIIDRKIRISYDGSNEEVEVVEVSRAQEGLIRVYERVLQLEGNGRAVGCRLLAISGQIGALMGKGGVIVDGIRKSTGAKIKVLTKEQLPACAIPGEELIQIMGVIAVVKRALVHVSRRLQVRLPAERYKDQVTSKGASHEQPADYPLDTKSSIQPLPRNSVNHSSVAHSLSSNVDRVLNLDADSAQRKVVFRLLCSYISAGGVIGKGAHIVKALEKDTGASIKFSTPTVRSKERVAIISSLEIRKPLYSPAQVATDRVFERSVEVSREHGHIKAGSISARILVGPHEVKCLLDEKGIVSSDIGSAMGVEVQLLDAENAPNCAAENDKIVQIIGEHDNVRNALIQLTGRLREMVFPAWFLKEQYLQTILVLRAPRAVNMNLVLVCLLSRITCPAFLLFTKRITLALDQILVVLIHCYRTRFESCIIFAYGASLSGIPLGDLIFERYLFLQFKDRLNSKMGKPVKQSMGGWKSSHGGRESGRMDENETASKPVMINVPKQKFGSVYGEDGSNLTRLKEISGATVVLQDPGPGECDGKVIISGTSEQIQMAQSLLQAFIFL</sequence>
<evidence type="ECO:0000256" key="1">
    <source>
        <dbReference type="ARBA" id="ARBA00022737"/>
    </source>
</evidence>
<dbReference type="SMART" id="SM00322">
    <property type="entry name" value="KH"/>
    <property type="match status" value="5"/>
</dbReference>
<dbReference type="Gene3D" id="3.30.1370.10">
    <property type="entry name" value="K Homology domain, type 1"/>
    <property type="match status" value="3"/>
</dbReference>
<dbReference type="SUPFAM" id="SSF54791">
    <property type="entry name" value="Eukaryotic type KH-domain (KH-domain type I)"/>
    <property type="match status" value="5"/>
</dbReference>
<gene>
    <name evidence="5" type="ORF">H5410_054661</name>
</gene>
<feature type="compositionally biased region" description="Basic and acidic residues" evidence="3">
    <location>
        <begin position="215"/>
        <end position="227"/>
    </location>
</feature>
<keyword evidence="6" id="KW-1185">Reference proteome</keyword>
<feature type="domain" description="K Homology" evidence="4">
    <location>
        <begin position="572"/>
        <end position="642"/>
    </location>
</feature>
<dbReference type="AlphaFoldDB" id="A0A9J5WGQ0"/>
<feature type="domain" description="K Homology" evidence="4">
    <location>
        <begin position="272"/>
        <end position="348"/>
    </location>
</feature>
<keyword evidence="2" id="KW-0694">RNA-binding</keyword>
<dbReference type="Pfam" id="PF00013">
    <property type="entry name" value="KH_1"/>
    <property type="match status" value="4"/>
</dbReference>
<dbReference type="InterPro" id="IPR004087">
    <property type="entry name" value="KH_dom"/>
</dbReference>
<feature type="region of interest" description="Disordered" evidence="3">
    <location>
        <begin position="544"/>
        <end position="571"/>
    </location>
</feature>
<organism evidence="5 6">
    <name type="scientific">Solanum commersonii</name>
    <name type="common">Commerson's wild potato</name>
    <name type="synonym">Commerson's nightshade</name>
    <dbReference type="NCBI Taxonomy" id="4109"/>
    <lineage>
        <taxon>Eukaryota</taxon>
        <taxon>Viridiplantae</taxon>
        <taxon>Streptophyta</taxon>
        <taxon>Embryophyta</taxon>
        <taxon>Tracheophyta</taxon>
        <taxon>Spermatophyta</taxon>
        <taxon>Magnoliopsida</taxon>
        <taxon>eudicotyledons</taxon>
        <taxon>Gunneridae</taxon>
        <taxon>Pentapetalae</taxon>
        <taxon>asterids</taxon>
        <taxon>lamiids</taxon>
        <taxon>Solanales</taxon>
        <taxon>Solanaceae</taxon>
        <taxon>Solanoideae</taxon>
        <taxon>Solaneae</taxon>
        <taxon>Solanum</taxon>
    </lineage>
</organism>
<feature type="domain" description="K Homology" evidence="4">
    <location>
        <begin position="31"/>
        <end position="127"/>
    </location>
</feature>
<feature type="domain" description="K Homology" evidence="4">
    <location>
        <begin position="360"/>
        <end position="435"/>
    </location>
</feature>
<feature type="compositionally biased region" description="Polar residues" evidence="3">
    <location>
        <begin position="234"/>
        <end position="249"/>
    </location>
</feature>
<evidence type="ECO:0000313" key="5">
    <source>
        <dbReference type="EMBL" id="KAG5574527.1"/>
    </source>
</evidence>
<proteinExistence type="predicted"/>
<name>A0A9J5WGQ0_SOLCO</name>
<dbReference type="PANTHER" id="PTHR10288">
    <property type="entry name" value="KH DOMAIN CONTAINING RNA BINDING PROTEIN"/>
    <property type="match status" value="1"/>
</dbReference>
<dbReference type="GO" id="GO:0003723">
    <property type="term" value="F:RNA binding"/>
    <property type="evidence" value="ECO:0007669"/>
    <property type="project" value="UniProtKB-UniRule"/>
</dbReference>
<evidence type="ECO:0000256" key="2">
    <source>
        <dbReference type="PROSITE-ProRule" id="PRU00117"/>
    </source>
</evidence>
<dbReference type="InterPro" id="IPR004088">
    <property type="entry name" value="KH_dom_type_1"/>
</dbReference>
<keyword evidence="1" id="KW-0677">Repeat</keyword>
<dbReference type="EMBL" id="JACXVP010000011">
    <property type="protein sequence ID" value="KAG5574527.1"/>
    <property type="molecule type" value="Genomic_DNA"/>
</dbReference>
<dbReference type="PROSITE" id="PS50084">
    <property type="entry name" value="KH_TYPE_1"/>
    <property type="match status" value="4"/>
</dbReference>
<protein>
    <recommendedName>
        <fullName evidence="4">K Homology domain-containing protein</fullName>
    </recommendedName>
</protein>
<feature type="domain" description="K Homology" evidence="4">
    <location>
        <begin position="130"/>
        <end position="205"/>
    </location>
</feature>
<reference evidence="5 6" key="1">
    <citation type="submission" date="2020-09" db="EMBL/GenBank/DDBJ databases">
        <title>De no assembly of potato wild relative species, Solanum commersonii.</title>
        <authorList>
            <person name="Cho K."/>
        </authorList>
    </citation>
    <scope>NUCLEOTIDE SEQUENCE [LARGE SCALE GENOMIC DNA]</scope>
    <source>
        <strain evidence="5">LZ3.2</strain>
        <tissue evidence="5">Leaf</tissue>
    </source>
</reference>
<feature type="region of interest" description="Disordered" evidence="3">
    <location>
        <begin position="215"/>
        <end position="249"/>
    </location>
</feature>